<dbReference type="AlphaFoldDB" id="A0A7W8AE46"/>
<proteinExistence type="predicted"/>
<feature type="region of interest" description="Disordered" evidence="1">
    <location>
        <begin position="200"/>
        <end position="240"/>
    </location>
</feature>
<sequence>MVGRHGAGTRGAGRDARRRKPGHRRDQGHGRRQHVGTGTRRHEARGRRPDGRRRREVAGGVAVHGEPEVPWAEGRRCGGQAKGRGVVGGRPERRTAGGRRCGAGGRRCGAGGRRCGAGGRGVRRPERAEVWWMAGGVGRPGRAEVAGGGAGRWGGRWGGGRLGVGRVGDCALKWVFSGISHCENRHTVPIAQFPSRNCASAPGGDQHVDRLSEGVHLGHGPSPGPRERRTPRGGYPSQSA</sequence>
<evidence type="ECO:0000256" key="1">
    <source>
        <dbReference type="SAM" id="MobiDB-lite"/>
    </source>
</evidence>
<name>A0A7W8AE46_9ACTN</name>
<reference evidence="2 3" key="1">
    <citation type="submission" date="2020-08" db="EMBL/GenBank/DDBJ databases">
        <title>Genomic Encyclopedia of Type Strains, Phase IV (KMG-IV): sequencing the most valuable type-strain genomes for metagenomic binning, comparative biology and taxonomic classification.</title>
        <authorList>
            <person name="Goeker M."/>
        </authorList>
    </citation>
    <scope>NUCLEOTIDE SEQUENCE [LARGE SCALE GENOMIC DNA]</scope>
    <source>
        <strain evidence="2 3">DSM 45385</strain>
    </source>
</reference>
<comment type="caution">
    <text evidence="2">The sequence shown here is derived from an EMBL/GenBank/DDBJ whole genome shotgun (WGS) entry which is preliminary data.</text>
</comment>
<accession>A0A7W8AE46</accession>
<evidence type="ECO:0000313" key="3">
    <source>
        <dbReference type="Proteomes" id="UP000568380"/>
    </source>
</evidence>
<feature type="region of interest" description="Disordered" evidence="1">
    <location>
        <begin position="1"/>
        <end position="60"/>
    </location>
</feature>
<feature type="compositionally biased region" description="Gly residues" evidence="1">
    <location>
        <begin position="1"/>
        <end position="11"/>
    </location>
</feature>
<keyword evidence="3" id="KW-1185">Reference proteome</keyword>
<feature type="compositionally biased region" description="Basic residues" evidence="1">
    <location>
        <begin position="42"/>
        <end position="55"/>
    </location>
</feature>
<gene>
    <name evidence="2" type="ORF">HNR40_008910</name>
</gene>
<evidence type="ECO:0000313" key="2">
    <source>
        <dbReference type="EMBL" id="MBB5083406.1"/>
    </source>
</evidence>
<protein>
    <submittedName>
        <fullName evidence="2">Uncharacterized protein</fullName>
    </submittedName>
</protein>
<dbReference type="Proteomes" id="UP000568380">
    <property type="component" value="Unassembled WGS sequence"/>
</dbReference>
<feature type="region of interest" description="Disordered" evidence="1">
    <location>
        <begin position="74"/>
        <end position="105"/>
    </location>
</feature>
<dbReference type="EMBL" id="JACHIN010000017">
    <property type="protein sequence ID" value="MBB5083406.1"/>
    <property type="molecule type" value="Genomic_DNA"/>
</dbReference>
<organism evidence="2 3">
    <name type="scientific">Nonomuraea endophytica</name>
    <dbReference type="NCBI Taxonomy" id="714136"/>
    <lineage>
        <taxon>Bacteria</taxon>
        <taxon>Bacillati</taxon>
        <taxon>Actinomycetota</taxon>
        <taxon>Actinomycetes</taxon>
        <taxon>Streptosporangiales</taxon>
        <taxon>Streptosporangiaceae</taxon>
        <taxon>Nonomuraea</taxon>
    </lineage>
</organism>